<reference evidence="1 2" key="1">
    <citation type="journal article" date="2023" name="IMA Fungus">
        <title>Comparative genomic study of the Penicillium genus elucidates a diverse pangenome and 15 lateral gene transfer events.</title>
        <authorList>
            <person name="Petersen C."/>
            <person name="Sorensen T."/>
            <person name="Nielsen M.R."/>
            <person name="Sondergaard T.E."/>
            <person name="Sorensen J.L."/>
            <person name="Fitzpatrick D.A."/>
            <person name="Frisvad J.C."/>
            <person name="Nielsen K.L."/>
        </authorList>
    </citation>
    <scope>NUCLEOTIDE SEQUENCE [LARGE SCALE GENOMIC DNA]</scope>
    <source>
        <strain evidence="1 2">IBT 29057</strain>
    </source>
</reference>
<proteinExistence type="predicted"/>
<protein>
    <submittedName>
        <fullName evidence="1">Uncharacterized protein</fullName>
    </submittedName>
</protein>
<dbReference type="AlphaFoldDB" id="A0AAD6H0H9"/>
<name>A0AAD6H0H9_9EURO</name>
<sequence>MSDNIGDSAIEGHDIIDNVEREERSQELLIQDSTVENEAETDTGKPDVIEGHDLIDNVEREEESMQGL</sequence>
<dbReference type="EMBL" id="JAQJAC010000002">
    <property type="protein sequence ID" value="KAJ5597174.1"/>
    <property type="molecule type" value="Genomic_DNA"/>
</dbReference>
<keyword evidence="2" id="KW-1185">Reference proteome</keyword>
<accession>A0AAD6H0H9</accession>
<evidence type="ECO:0000313" key="1">
    <source>
        <dbReference type="EMBL" id="KAJ5597174.1"/>
    </source>
</evidence>
<evidence type="ECO:0000313" key="2">
    <source>
        <dbReference type="Proteomes" id="UP001216150"/>
    </source>
</evidence>
<dbReference type="Proteomes" id="UP001216150">
    <property type="component" value="Unassembled WGS sequence"/>
</dbReference>
<comment type="caution">
    <text evidence="1">The sequence shown here is derived from an EMBL/GenBank/DDBJ whole genome shotgun (WGS) entry which is preliminary data.</text>
</comment>
<organism evidence="1 2">
    <name type="scientific">Penicillium hetheringtonii</name>
    <dbReference type="NCBI Taxonomy" id="911720"/>
    <lineage>
        <taxon>Eukaryota</taxon>
        <taxon>Fungi</taxon>
        <taxon>Dikarya</taxon>
        <taxon>Ascomycota</taxon>
        <taxon>Pezizomycotina</taxon>
        <taxon>Eurotiomycetes</taxon>
        <taxon>Eurotiomycetidae</taxon>
        <taxon>Eurotiales</taxon>
        <taxon>Aspergillaceae</taxon>
        <taxon>Penicillium</taxon>
    </lineage>
</organism>
<gene>
    <name evidence="1" type="ORF">N7450_003632</name>
</gene>